<keyword evidence="2" id="KW-1133">Transmembrane helix</keyword>
<dbReference type="PANTHER" id="PTHR35024:SF4">
    <property type="entry name" value="POLYMER-FORMING CYTOSKELETAL PROTEIN"/>
    <property type="match status" value="1"/>
</dbReference>
<keyword evidence="2" id="KW-0812">Transmembrane</keyword>
<gene>
    <name evidence="3" type="ORF">GCM10009411_06120</name>
</gene>
<keyword evidence="4" id="KW-1185">Reference proteome</keyword>
<organism evidence="3 4">
    <name type="scientific">Shewanella litoralis</name>
    <dbReference type="NCBI Taxonomy" id="2282700"/>
    <lineage>
        <taxon>Bacteria</taxon>
        <taxon>Pseudomonadati</taxon>
        <taxon>Pseudomonadota</taxon>
        <taxon>Gammaproteobacteria</taxon>
        <taxon>Alteromonadales</taxon>
        <taxon>Shewanellaceae</taxon>
        <taxon>Shewanella</taxon>
    </lineage>
</organism>
<dbReference type="Pfam" id="PF04519">
    <property type="entry name" value="Bactofilin"/>
    <property type="match status" value="1"/>
</dbReference>
<dbReference type="EMBL" id="BMQX01000003">
    <property type="protein sequence ID" value="GGQ08175.1"/>
    <property type="molecule type" value="Genomic_DNA"/>
</dbReference>
<protein>
    <recommendedName>
        <fullName evidence="5">Polymer-forming cytoskeletal protein</fullName>
    </recommendedName>
</protein>
<dbReference type="Proteomes" id="UP000619118">
    <property type="component" value="Unassembled WGS sequence"/>
</dbReference>
<comment type="similarity">
    <text evidence="1">Belongs to the bactofilin family.</text>
</comment>
<dbReference type="RefSeq" id="WP_160052583.1">
    <property type="nucleotide sequence ID" value="NZ_BMQX01000003.1"/>
</dbReference>
<name>A0ABQ2R105_9GAMM</name>
<keyword evidence="2" id="KW-0472">Membrane</keyword>
<evidence type="ECO:0000313" key="4">
    <source>
        <dbReference type="Proteomes" id="UP000619118"/>
    </source>
</evidence>
<comment type="caution">
    <text evidence="3">The sequence shown here is derived from an EMBL/GenBank/DDBJ whole genome shotgun (WGS) entry which is preliminary data.</text>
</comment>
<evidence type="ECO:0000256" key="1">
    <source>
        <dbReference type="ARBA" id="ARBA00044755"/>
    </source>
</evidence>
<evidence type="ECO:0008006" key="5">
    <source>
        <dbReference type="Google" id="ProtNLM"/>
    </source>
</evidence>
<feature type="transmembrane region" description="Helical" evidence="2">
    <location>
        <begin position="140"/>
        <end position="157"/>
    </location>
</feature>
<evidence type="ECO:0000256" key="2">
    <source>
        <dbReference type="SAM" id="Phobius"/>
    </source>
</evidence>
<sequence length="256" mass="27125">MNNKNKGITYIGADMSLAGDMSIRGPAMIAGKTKGKISSSHQIQIAVGGEVEGEVFCQEMRVSGVFKGKLHCNKLVIVSSGVVDGEVSSHQMEIYDGGQFIGMRTKGPDASILPEPEAGSTAINMPAMTDSNKSASSPKWAYAALAGAVIVAGILFLPQINSFIMSPNISPDPVANQASQYLQSSNDITEDDAALLMQDVEQQSAFLEQREELIGAGQTDINTAMEDLHALEHTNQALGDTLNTDGTNEPDIELIP</sequence>
<accession>A0ABQ2R105</accession>
<dbReference type="InterPro" id="IPR007607">
    <property type="entry name" value="BacA/B"/>
</dbReference>
<dbReference type="PANTHER" id="PTHR35024">
    <property type="entry name" value="HYPOTHETICAL CYTOSOLIC PROTEIN"/>
    <property type="match status" value="1"/>
</dbReference>
<reference evidence="4" key="1">
    <citation type="journal article" date="2019" name="Int. J. Syst. Evol. Microbiol.">
        <title>The Global Catalogue of Microorganisms (GCM) 10K type strain sequencing project: providing services to taxonomists for standard genome sequencing and annotation.</title>
        <authorList>
            <consortium name="The Broad Institute Genomics Platform"/>
            <consortium name="The Broad Institute Genome Sequencing Center for Infectious Disease"/>
            <person name="Wu L."/>
            <person name="Ma J."/>
        </authorList>
    </citation>
    <scope>NUCLEOTIDE SEQUENCE [LARGE SCALE GENOMIC DNA]</scope>
    <source>
        <strain evidence="4">JCM 32306</strain>
    </source>
</reference>
<proteinExistence type="inferred from homology"/>
<evidence type="ECO:0000313" key="3">
    <source>
        <dbReference type="EMBL" id="GGQ08175.1"/>
    </source>
</evidence>